<keyword evidence="8" id="KW-1185">Reference proteome</keyword>
<evidence type="ECO:0000313" key="8">
    <source>
        <dbReference type="Proteomes" id="UP000469430"/>
    </source>
</evidence>
<sequence length="434" mass="46240">MGVRQWIVVILMILLNALDGFDVLSSAFASPGISKEWGIERSELGVMLSAELVGMGFGSVILGSAADKYGRKITMLICLVVMAIGMWMAHDAQSLWPLTTWRFITGLGIGGMLAATNAVVAETTSKASRSLAMALYVIGYPIGGVVGGFAAQSWLLVDYDWRAVFLFGAIVTAVMIPLVVLLVPETPAFYAARRPVDALAKINKSLRALQQAAIDALPEIRQEGPKPKVTDILSKPGLRKVTWLLAFGYMFHTLTFYYILKFAVQIVADSGFSQPEAASTLTYANIGGAVGGAIFGFALKKWDIKGPTIAMLFLGVVAVAWFGTGHDTLGQWRFAGFLTMFCLNAAIVGYYAAFARGFPAYARATGTGFVLGVGRAGAAGSPIIAGFLFDALGKSELLTVSLIMCFGSIMGAVLLWILPIRDADQDIMAAEKAA</sequence>
<dbReference type="InterPro" id="IPR036259">
    <property type="entry name" value="MFS_trans_sf"/>
</dbReference>
<dbReference type="PANTHER" id="PTHR23508:SF10">
    <property type="entry name" value="CARBOXYLIC ACID TRANSPORTER PROTEIN HOMOLOG"/>
    <property type="match status" value="1"/>
</dbReference>
<accession>A0A6I4TW95</accession>
<dbReference type="PROSITE" id="PS50850">
    <property type="entry name" value="MFS"/>
    <property type="match status" value="1"/>
</dbReference>
<dbReference type="Proteomes" id="UP000469430">
    <property type="component" value="Unassembled WGS sequence"/>
</dbReference>
<feature type="transmembrane region" description="Helical" evidence="5">
    <location>
        <begin position="397"/>
        <end position="418"/>
    </location>
</feature>
<feature type="transmembrane region" description="Helical" evidence="5">
    <location>
        <begin position="44"/>
        <end position="66"/>
    </location>
</feature>
<proteinExistence type="predicted"/>
<feature type="transmembrane region" description="Helical" evidence="5">
    <location>
        <begin position="163"/>
        <end position="184"/>
    </location>
</feature>
<name>A0A6I4TW95_9SPHN</name>
<dbReference type="Pfam" id="PF07690">
    <property type="entry name" value="MFS_1"/>
    <property type="match status" value="1"/>
</dbReference>
<dbReference type="OrthoDB" id="9784658at2"/>
<evidence type="ECO:0000256" key="1">
    <source>
        <dbReference type="ARBA" id="ARBA00004141"/>
    </source>
</evidence>
<dbReference type="InterPro" id="IPR020846">
    <property type="entry name" value="MFS_dom"/>
</dbReference>
<keyword evidence="3 5" id="KW-1133">Transmembrane helix</keyword>
<dbReference type="SUPFAM" id="SSF103473">
    <property type="entry name" value="MFS general substrate transporter"/>
    <property type="match status" value="1"/>
</dbReference>
<keyword evidence="2 5" id="KW-0812">Transmembrane</keyword>
<evidence type="ECO:0000256" key="2">
    <source>
        <dbReference type="ARBA" id="ARBA00022692"/>
    </source>
</evidence>
<evidence type="ECO:0000256" key="5">
    <source>
        <dbReference type="SAM" id="Phobius"/>
    </source>
</evidence>
<feature type="transmembrane region" description="Helical" evidence="5">
    <location>
        <begin position="306"/>
        <end position="322"/>
    </location>
</feature>
<dbReference type="GO" id="GO:0005886">
    <property type="term" value="C:plasma membrane"/>
    <property type="evidence" value="ECO:0007669"/>
    <property type="project" value="TreeGrafter"/>
</dbReference>
<dbReference type="PANTHER" id="PTHR23508">
    <property type="entry name" value="CARBOXYLIC ACID TRANSPORTER PROTEIN HOMOLOG"/>
    <property type="match status" value="1"/>
</dbReference>
<feature type="transmembrane region" description="Helical" evidence="5">
    <location>
        <begin position="334"/>
        <end position="354"/>
    </location>
</feature>
<organism evidence="7 8">
    <name type="scientific">Croceibacterium xixiisoli</name>
    <dbReference type="NCBI Taxonomy" id="1476466"/>
    <lineage>
        <taxon>Bacteria</taxon>
        <taxon>Pseudomonadati</taxon>
        <taxon>Pseudomonadota</taxon>
        <taxon>Alphaproteobacteria</taxon>
        <taxon>Sphingomonadales</taxon>
        <taxon>Erythrobacteraceae</taxon>
        <taxon>Croceibacterium</taxon>
    </lineage>
</organism>
<feature type="transmembrane region" description="Helical" evidence="5">
    <location>
        <begin position="366"/>
        <end position="385"/>
    </location>
</feature>
<feature type="transmembrane region" description="Helical" evidence="5">
    <location>
        <begin position="241"/>
        <end position="260"/>
    </location>
</feature>
<feature type="transmembrane region" description="Helical" evidence="5">
    <location>
        <begin position="280"/>
        <end position="299"/>
    </location>
</feature>
<keyword evidence="4 5" id="KW-0472">Membrane</keyword>
<dbReference type="AlphaFoldDB" id="A0A6I4TW95"/>
<comment type="caution">
    <text evidence="7">The sequence shown here is derived from an EMBL/GenBank/DDBJ whole genome shotgun (WGS) entry which is preliminary data.</text>
</comment>
<dbReference type="EMBL" id="WTYJ01000003">
    <property type="protein sequence ID" value="MXP00265.1"/>
    <property type="molecule type" value="Genomic_DNA"/>
</dbReference>
<evidence type="ECO:0000313" key="7">
    <source>
        <dbReference type="EMBL" id="MXP00265.1"/>
    </source>
</evidence>
<evidence type="ECO:0000256" key="4">
    <source>
        <dbReference type="ARBA" id="ARBA00023136"/>
    </source>
</evidence>
<feature type="transmembrane region" description="Helical" evidence="5">
    <location>
        <begin position="101"/>
        <end position="121"/>
    </location>
</feature>
<evidence type="ECO:0000259" key="6">
    <source>
        <dbReference type="PROSITE" id="PS50850"/>
    </source>
</evidence>
<protein>
    <submittedName>
        <fullName evidence="7">MFS transporter</fullName>
    </submittedName>
</protein>
<feature type="transmembrane region" description="Helical" evidence="5">
    <location>
        <begin position="133"/>
        <end position="157"/>
    </location>
</feature>
<reference evidence="7 8" key="1">
    <citation type="submission" date="2019-12" db="EMBL/GenBank/DDBJ databases">
        <title>Genomic-based taxomic classification of the family Erythrobacteraceae.</title>
        <authorList>
            <person name="Xu L."/>
        </authorList>
    </citation>
    <scope>NUCLEOTIDE SEQUENCE [LARGE SCALE GENOMIC DNA]</scope>
    <source>
        <strain evidence="7 8">S36</strain>
    </source>
</reference>
<feature type="domain" description="Major facilitator superfamily (MFS) profile" evidence="6">
    <location>
        <begin position="8"/>
        <end position="423"/>
    </location>
</feature>
<gene>
    <name evidence="7" type="ORF">GRI97_14825</name>
</gene>
<evidence type="ECO:0000256" key="3">
    <source>
        <dbReference type="ARBA" id="ARBA00022989"/>
    </source>
</evidence>
<dbReference type="GO" id="GO:0046943">
    <property type="term" value="F:carboxylic acid transmembrane transporter activity"/>
    <property type="evidence" value="ECO:0007669"/>
    <property type="project" value="TreeGrafter"/>
</dbReference>
<dbReference type="InterPro" id="IPR011701">
    <property type="entry name" value="MFS"/>
</dbReference>
<comment type="subcellular location">
    <subcellularLocation>
        <location evidence="1">Membrane</location>
        <topology evidence="1">Multi-pass membrane protein</topology>
    </subcellularLocation>
</comment>
<dbReference type="Gene3D" id="1.20.1250.20">
    <property type="entry name" value="MFS general substrate transporter like domains"/>
    <property type="match status" value="1"/>
</dbReference>
<feature type="transmembrane region" description="Helical" evidence="5">
    <location>
        <begin position="73"/>
        <end position="89"/>
    </location>
</feature>